<dbReference type="FunFam" id="1.10.1580.10:FF:000008">
    <property type="entry name" value="Large subunit GTPase 1"/>
    <property type="match status" value="1"/>
</dbReference>
<sequence length="573" mass="64111">MSKKKHAGSLGRSLIKQKPTSRLYDSSALHTTELNDGYDWGRANVASITEQNDLDEFLATAELAGVDFTAEKQNVTVVSVGSVMRGVLSEQERASLRTLHERHKDLLRIPRRPPWDESTSAEELHALEKESFVAWRRQLAELQETDGLMMTPYEKNLEFWRQLWRVIERSDVVVQIVDARHPLLFLCQDLVRYVAETDASKRSLLLLNKADLLTRPQREAWSRYLDSVGIQAVFFSALLEGQDGKCLDAEEEERRPDSPAADSSSSGSCVKDPAVGTEANSADLYSKDELLQLFRTIHPESRHSNGKTVIGLVGYPNVGKSSTINALVHSKKVSVSTTPGKTKHFQTLNLDDELCLCDCPGLVFPNFVSNKAEMVVHGILPIDQMTDHVPPVNLVASLIPRHVLESTYSICLPTPHETEDPARAPTAEELLNAYGYMRGFMTQSGLPDNPRASRYILKDFVNGKLLYCAAPPGVDQKEYHTFPPPPARTRRPLLTFDRPPQMRRTQDFKTTSKDIDRSFFEKAAPRAHVKGRIVAGTSGVGADGVSAESKPWKKHHNAGRKEKLRRIYAEHDA</sequence>
<keyword evidence="3" id="KW-0547">Nucleotide-binding</keyword>
<keyword evidence="2" id="KW-0963">Cytoplasm</keyword>
<evidence type="ECO:0000256" key="5">
    <source>
        <dbReference type="ARBA" id="ARBA00023134"/>
    </source>
</evidence>
<evidence type="ECO:0000256" key="1">
    <source>
        <dbReference type="ARBA" id="ARBA00004496"/>
    </source>
</evidence>
<keyword evidence="5" id="KW-0342">GTP-binding</keyword>
<dbReference type="GO" id="GO:0005525">
    <property type="term" value="F:GTP binding"/>
    <property type="evidence" value="ECO:0007669"/>
    <property type="project" value="UniProtKB-KW"/>
</dbReference>
<dbReference type="InterPro" id="IPR027417">
    <property type="entry name" value="P-loop_NTPase"/>
</dbReference>
<dbReference type="EMBL" id="GFPF01009332">
    <property type="protein sequence ID" value="MAA20478.1"/>
    <property type="molecule type" value="Transcribed_RNA"/>
</dbReference>
<dbReference type="AlphaFoldDB" id="A0A224YS80"/>
<dbReference type="GO" id="GO:0000054">
    <property type="term" value="P:ribosomal subunit export from nucleus"/>
    <property type="evidence" value="ECO:0007669"/>
    <property type="project" value="TreeGrafter"/>
</dbReference>
<feature type="region of interest" description="Disordered" evidence="7">
    <location>
        <begin position="248"/>
        <end position="273"/>
    </location>
</feature>
<keyword evidence="4" id="KW-0378">Hydrolase</keyword>
<dbReference type="PROSITE" id="PS51721">
    <property type="entry name" value="G_CP"/>
    <property type="match status" value="1"/>
</dbReference>
<accession>A0A224YS80</accession>
<reference evidence="9" key="1">
    <citation type="journal article" date="2017" name="Parasit. Vectors">
        <title>Sialotranscriptomics of Rhipicephalus zambeziensis reveals intricate expression profiles of secretory proteins and suggests tight temporal transcriptional regulation during blood-feeding.</title>
        <authorList>
            <person name="de Castro M.H."/>
            <person name="de Klerk D."/>
            <person name="Pienaar R."/>
            <person name="Rees D.J.G."/>
            <person name="Mans B.J."/>
        </authorList>
    </citation>
    <scope>NUCLEOTIDE SEQUENCE</scope>
    <source>
        <tissue evidence="9">Salivary glands</tissue>
    </source>
</reference>
<dbReference type="InterPro" id="IPR043358">
    <property type="entry name" value="GNL1-like"/>
</dbReference>
<dbReference type="PANTHER" id="PTHR45709:SF2">
    <property type="entry name" value="LARGE SUBUNIT GTPASE 1 HOMOLOG"/>
    <property type="match status" value="1"/>
</dbReference>
<evidence type="ECO:0000256" key="4">
    <source>
        <dbReference type="ARBA" id="ARBA00022801"/>
    </source>
</evidence>
<dbReference type="InterPro" id="IPR030378">
    <property type="entry name" value="G_CP_dom"/>
</dbReference>
<feature type="domain" description="CP-type G" evidence="8">
    <location>
        <begin position="160"/>
        <end position="365"/>
    </location>
</feature>
<evidence type="ECO:0000256" key="3">
    <source>
        <dbReference type="ARBA" id="ARBA00022741"/>
    </source>
</evidence>
<evidence type="ECO:0000256" key="7">
    <source>
        <dbReference type="SAM" id="MobiDB-lite"/>
    </source>
</evidence>
<dbReference type="GO" id="GO:0003924">
    <property type="term" value="F:GTPase activity"/>
    <property type="evidence" value="ECO:0007669"/>
    <property type="project" value="InterPro"/>
</dbReference>
<feature type="compositionally biased region" description="Basic and acidic residues" evidence="7">
    <location>
        <begin position="559"/>
        <end position="573"/>
    </location>
</feature>
<evidence type="ECO:0000256" key="2">
    <source>
        <dbReference type="ARBA" id="ARBA00022490"/>
    </source>
</evidence>
<feature type="compositionally biased region" description="Basic and acidic residues" evidence="7">
    <location>
        <begin position="248"/>
        <end position="257"/>
    </location>
</feature>
<organism evidence="9">
    <name type="scientific">Rhipicephalus zambeziensis</name>
    <dbReference type="NCBI Taxonomy" id="60191"/>
    <lineage>
        <taxon>Eukaryota</taxon>
        <taxon>Metazoa</taxon>
        <taxon>Ecdysozoa</taxon>
        <taxon>Arthropoda</taxon>
        <taxon>Chelicerata</taxon>
        <taxon>Arachnida</taxon>
        <taxon>Acari</taxon>
        <taxon>Parasitiformes</taxon>
        <taxon>Ixodida</taxon>
        <taxon>Ixodoidea</taxon>
        <taxon>Ixodidae</taxon>
        <taxon>Rhipicephalinae</taxon>
        <taxon>Rhipicephalus</taxon>
        <taxon>Rhipicephalus</taxon>
    </lineage>
</organism>
<dbReference type="InterPro" id="IPR023179">
    <property type="entry name" value="GTP-bd_ortho_bundle_sf"/>
</dbReference>
<evidence type="ECO:0000259" key="8">
    <source>
        <dbReference type="PROSITE" id="PS51721"/>
    </source>
</evidence>
<dbReference type="InterPro" id="IPR006073">
    <property type="entry name" value="GTP-bd"/>
</dbReference>
<dbReference type="PANTHER" id="PTHR45709">
    <property type="entry name" value="LARGE SUBUNIT GTPASE 1 HOMOLOG-RELATED"/>
    <property type="match status" value="1"/>
</dbReference>
<comment type="subcellular location">
    <subcellularLocation>
        <location evidence="1">Cytoplasm</location>
    </subcellularLocation>
</comment>
<dbReference type="CDD" id="cd01857">
    <property type="entry name" value="HSR1_MMR1"/>
    <property type="match status" value="1"/>
</dbReference>
<proteinExistence type="predicted"/>
<dbReference type="Gene3D" id="3.40.50.300">
    <property type="entry name" value="P-loop containing nucleotide triphosphate hydrolases"/>
    <property type="match status" value="1"/>
</dbReference>
<dbReference type="SUPFAM" id="SSF52540">
    <property type="entry name" value="P-loop containing nucleoside triphosphate hydrolases"/>
    <property type="match status" value="1"/>
</dbReference>
<evidence type="ECO:0000313" key="9">
    <source>
        <dbReference type="EMBL" id="MAA20478.1"/>
    </source>
</evidence>
<dbReference type="Pfam" id="PF01926">
    <property type="entry name" value="MMR_HSR1"/>
    <property type="match status" value="1"/>
</dbReference>
<dbReference type="GO" id="GO:0005829">
    <property type="term" value="C:cytosol"/>
    <property type="evidence" value="ECO:0007669"/>
    <property type="project" value="TreeGrafter"/>
</dbReference>
<feature type="region of interest" description="Disordered" evidence="7">
    <location>
        <begin position="538"/>
        <end position="573"/>
    </location>
</feature>
<dbReference type="Gene3D" id="1.10.1580.10">
    <property type="match status" value="1"/>
</dbReference>
<evidence type="ECO:0000256" key="6">
    <source>
        <dbReference type="ARBA" id="ARBA00040145"/>
    </source>
</evidence>
<name>A0A224YS80_9ACAR</name>
<protein>
    <recommendedName>
        <fullName evidence="6">Large subunit GTPase 1 homolog</fullName>
    </recommendedName>
</protein>